<dbReference type="FunFam" id="2.40.10.10:FF:000010">
    <property type="entry name" value="Kallikrein related peptidase 11"/>
    <property type="match status" value="1"/>
</dbReference>
<feature type="domain" description="Peptidase S1" evidence="11">
    <location>
        <begin position="24"/>
        <end position="165"/>
    </location>
</feature>
<dbReference type="InterPro" id="IPR001254">
    <property type="entry name" value="Trypsin_dom"/>
</dbReference>
<evidence type="ECO:0000313" key="13">
    <source>
        <dbReference type="Proteomes" id="UP000028760"/>
    </source>
</evidence>
<comment type="catalytic activity">
    <reaction evidence="8">
        <text>Preferential cleavage: Arg-|-Xaa, Lys-|-Xaa.</text>
        <dbReference type="EC" id="3.4.21.4"/>
    </reaction>
</comment>
<evidence type="ECO:0000256" key="1">
    <source>
        <dbReference type="ARBA" id="ARBA00004239"/>
    </source>
</evidence>
<dbReference type="EC" id="3.4.21.4" evidence="9"/>
<evidence type="ECO:0000313" key="12">
    <source>
        <dbReference type="Ensembl" id="ENSPFOP00000025735.1"/>
    </source>
</evidence>
<evidence type="ECO:0000256" key="7">
    <source>
        <dbReference type="ARBA" id="ARBA00023157"/>
    </source>
</evidence>
<dbReference type="GO" id="GO:0006508">
    <property type="term" value="P:proteolysis"/>
    <property type="evidence" value="ECO:0007669"/>
    <property type="project" value="UniProtKB-KW"/>
</dbReference>
<keyword evidence="5 10" id="KW-0720">Serine protease</keyword>
<keyword evidence="13" id="KW-1185">Reference proteome</keyword>
<keyword evidence="3 10" id="KW-0645">Protease</keyword>
<evidence type="ECO:0000256" key="6">
    <source>
        <dbReference type="ARBA" id="ARBA00023145"/>
    </source>
</evidence>
<keyword evidence="6" id="KW-0865">Zymogen</keyword>
<reference evidence="12" key="2">
    <citation type="submission" date="2025-08" db="UniProtKB">
        <authorList>
            <consortium name="Ensembl"/>
        </authorList>
    </citation>
    <scope>IDENTIFICATION</scope>
</reference>
<reference evidence="13" key="1">
    <citation type="submission" date="2013-10" db="EMBL/GenBank/DDBJ databases">
        <authorList>
            <person name="Schartl M."/>
            <person name="Warren W."/>
        </authorList>
    </citation>
    <scope>NUCLEOTIDE SEQUENCE [LARGE SCALE GENOMIC DNA]</scope>
    <source>
        <strain evidence="13">female</strain>
    </source>
</reference>
<dbReference type="Proteomes" id="UP000028760">
    <property type="component" value="Unassembled WGS sequence"/>
</dbReference>
<dbReference type="PROSITE" id="PS00135">
    <property type="entry name" value="TRYPSIN_SER"/>
    <property type="match status" value="1"/>
</dbReference>
<dbReference type="CDD" id="cd00190">
    <property type="entry name" value="Tryp_SPc"/>
    <property type="match status" value="1"/>
</dbReference>
<evidence type="ECO:0000256" key="9">
    <source>
        <dbReference type="ARBA" id="ARBA00038868"/>
    </source>
</evidence>
<dbReference type="InterPro" id="IPR018114">
    <property type="entry name" value="TRYPSIN_HIS"/>
</dbReference>
<evidence type="ECO:0000256" key="5">
    <source>
        <dbReference type="ARBA" id="ARBA00022825"/>
    </source>
</evidence>
<proteinExistence type="inferred from homology"/>
<dbReference type="InterPro" id="IPR033116">
    <property type="entry name" value="TRYPSIN_SER"/>
</dbReference>
<evidence type="ECO:0000256" key="8">
    <source>
        <dbReference type="ARBA" id="ARBA00036320"/>
    </source>
</evidence>
<feature type="domain" description="Peptidase S1" evidence="11">
    <location>
        <begin position="189"/>
        <end position="424"/>
    </location>
</feature>
<dbReference type="GO" id="GO:0005576">
    <property type="term" value="C:extracellular region"/>
    <property type="evidence" value="ECO:0007669"/>
    <property type="project" value="UniProtKB-SubCell"/>
</dbReference>
<dbReference type="SMART" id="SM00020">
    <property type="entry name" value="Tryp_SPc"/>
    <property type="match status" value="2"/>
</dbReference>
<evidence type="ECO:0000256" key="2">
    <source>
        <dbReference type="ARBA" id="ARBA00009228"/>
    </source>
</evidence>
<dbReference type="GeneTree" id="ENSGT00940000163484"/>
<dbReference type="Ensembl" id="ENSPFOT00000027687.1">
    <property type="protein sequence ID" value="ENSPFOP00000025735.1"/>
    <property type="gene ID" value="ENSPFOG00000024118.1"/>
</dbReference>
<protein>
    <recommendedName>
        <fullName evidence="9">trypsin</fullName>
        <ecNumber evidence="9">3.4.21.4</ecNumber>
    </recommendedName>
</protein>
<name>A0A096M2U4_POEFO</name>
<comment type="subcellular location">
    <subcellularLocation>
        <location evidence="1">Secreted</location>
        <location evidence="1">Extracellular space</location>
    </subcellularLocation>
</comment>
<dbReference type="Gene3D" id="2.40.10.10">
    <property type="entry name" value="Trypsin-like serine proteases"/>
    <property type="match status" value="4"/>
</dbReference>
<dbReference type="PRINTS" id="PR00722">
    <property type="entry name" value="CHYMOTRYPSIN"/>
</dbReference>
<dbReference type="GO" id="GO:0004252">
    <property type="term" value="F:serine-type endopeptidase activity"/>
    <property type="evidence" value="ECO:0007669"/>
    <property type="project" value="UniProtKB-EC"/>
</dbReference>
<dbReference type="InterPro" id="IPR009003">
    <property type="entry name" value="Peptidase_S1_PA"/>
</dbReference>
<organism evidence="12 13">
    <name type="scientific">Poecilia formosa</name>
    <name type="common">Amazon molly</name>
    <name type="synonym">Limia formosa</name>
    <dbReference type="NCBI Taxonomy" id="48698"/>
    <lineage>
        <taxon>Eukaryota</taxon>
        <taxon>Metazoa</taxon>
        <taxon>Chordata</taxon>
        <taxon>Craniata</taxon>
        <taxon>Vertebrata</taxon>
        <taxon>Euteleostomi</taxon>
        <taxon>Actinopterygii</taxon>
        <taxon>Neopterygii</taxon>
        <taxon>Teleostei</taxon>
        <taxon>Neoteleostei</taxon>
        <taxon>Acanthomorphata</taxon>
        <taxon>Ovalentaria</taxon>
        <taxon>Atherinomorphae</taxon>
        <taxon>Cyprinodontiformes</taxon>
        <taxon>Poeciliidae</taxon>
        <taxon>Poeciliinae</taxon>
        <taxon>Poecilia</taxon>
    </lineage>
</organism>
<dbReference type="OMA" id="YAKQGVH"/>
<dbReference type="PROSITE" id="PS50240">
    <property type="entry name" value="TRYPSIN_DOM"/>
    <property type="match status" value="2"/>
</dbReference>
<dbReference type="InterPro" id="IPR001314">
    <property type="entry name" value="Peptidase_S1A"/>
</dbReference>
<dbReference type="FunFam" id="2.40.10.10:FF:000005">
    <property type="entry name" value="Serine protease 37"/>
    <property type="match status" value="1"/>
</dbReference>
<evidence type="ECO:0000256" key="3">
    <source>
        <dbReference type="ARBA" id="ARBA00022670"/>
    </source>
</evidence>
<dbReference type="SUPFAM" id="SSF50494">
    <property type="entry name" value="Trypsin-like serine proteases"/>
    <property type="match status" value="2"/>
</dbReference>
<dbReference type="PANTHER" id="PTHR24271">
    <property type="entry name" value="KALLIKREIN-RELATED"/>
    <property type="match status" value="1"/>
</dbReference>
<dbReference type="Pfam" id="PF00089">
    <property type="entry name" value="Trypsin"/>
    <property type="match status" value="2"/>
</dbReference>
<keyword evidence="4 10" id="KW-0378">Hydrolase</keyword>
<dbReference type="PROSITE" id="PS00134">
    <property type="entry name" value="TRYPSIN_HIS"/>
    <property type="match status" value="1"/>
</dbReference>
<comment type="similarity">
    <text evidence="2">Belongs to the peptidase S1 family. Snake venom subfamily.</text>
</comment>
<reference evidence="12" key="3">
    <citation type="submission" date="2025-09" db="UniProtKB">
        <authorList>
            <consortium name="Ensembl"/>
        </authorList>
    </citation>
    <scope>IDENTIFICATION</scope>
</reference>
<dbReference type="EMBL" id="AYCK01007195">
    <property type="status" value="NOT_ANNOTATED_CDS"/>
    <property type="molecule type" value="Genomic_DNA"/>
</dbReference>
<dbReference type="AlphaFoldDB" id="A0A096M2U4"/>
<dbReference type="InterPro" id="IPR043504">
    <property type="entry name" value="Peptidase_S1_PA_chymotrypsin"/>
</dbReference>
<accession>A0A096M2U4</accession>
<evidence type="ECO:0000256" key="10">
    <source>
        <dbReference type="RuleBase" id="RU363034"/>
    </source>
</evidence>
<dbReference type="PANTHER" id="PTHR24271:SF52">
    <property type="entry name" value="GRANZYME K"/>
    <property type="match status" value="1"/>
</dbReference>
<evidence type="ECO:0000256" key="4">
    <source>
        <dbReference type="ARBA" id="ARBA00022801"/>
    </source>
</evidence>
<keyword evidence="7" id="KW-1015">Disulfide bond</keyword>
<sequence>ISPLYYYGMCCTFLLSVSGYGSEIINGKEVKNHSLPYMALLESSEPVCGGILIDPNWVLTAAHCEGIKTVLLGVHSIKEKKNEQQFRQILKVSRSVPHPCFDSKEKNNDLMLLKLDKEVKQTQWVTPLKLNEAVKEPAAGSVCMVAGWGQTKKVWLPDGATPSLLALFLIFTFLSGLGCLPVLGRGSVIINGHEVEPHSVPFMAFLMSSKFCGGTLIDRKWVLTAAHCDKQYHTVLLGVHSIKNEKTEKKYRQVRKVKRSVPHDKYDNNTKVHDLMLLKLDKPVKETKWVKVHQLNSVVKDPAAGSACLVAGWGATSKNSNVLSDVLMSANVTVIDREKCNSPHHYNHIPYITKDMICAGPNGKKSDADTCKGDSGGPMLCRGVLVGVTSFGGSKTEPCGSVKRPGVYTFLSEDHLTWIKKTMKTS</sequence>
<dbReference type="STRING" id="48698.ENSPFOP00000025735"/>
<evidence type="ECO:0000259" key="11">
    <source>
        <dbReference type="PROSITE" id="PS50240"/>
    </source>
</evidence>
<dbReference type="eggNOG" id="KOG3627">
    <property type="taxonomic scope" value="Eukaryota"/>
</dbReference>